<evidence type="ECO:0000313" key="3">
    <source>
        <dbReference type="Proteomes" id="UP000249363"/>
    </source>
</evidence>
<evidence type="ECO:0000256" key="1">
    <source>
        <dbReference type="SAM" id="SignalP"/>
    </source>
</evidence>
<comment type="caution">
    <text evidence="2">The sequence shown here is derived from an EMBL/GenBank/DDBJ whole genome shotgun (WGS) entry which is preliminary data.</text>
</comment>
<dbReference type="InterPro" id="IPR029058">
    <property type="entry name" value="AB_hydrolase_fold"/>
</dbReference>
<dbReference type="RefSeq" id="XP_040738382.1">
    <property type="nucleotide sequence ID" value="XM_040882843.1"/>
</dbReference>
<dbReference type="OrthoDB" id="6020543at2759"/>
<name>A0A364LDH9_TALAM</name>
<feature type="signal peptide" evidence="1">
    <location>
        <begin position="1"/>
        <end position="20"/>
    </location>
</feature>
<dbReference type="GeneID" id="63799094"/>
<reference evidence="2 3" key="1">
    <citation type="journal article" date="2017" name="Biotechnol. Biofuels">
        <title>Differential beta-glucosidase expression as a function of carbon source availability in Talaromyces amestolkiae: a genomic and proteomic approach.</title>
        <authorList>
            <person name="de Eugenio L.I."/>
            <person name="Mendez-Liter J.A."/>
            <person name="Nieto-Dominguez M."/>
            <person name="Alonso L."/>
            <person name="Gil-Munoz J."/>
            <person name="Barriuso J."/>
            <person name="Prieto A."/>
            <person name="Martinez M.J."/>
        </authorList>
    </citation>
    <scope>NUCLEOTIDE SEQUENCE [LARGE SCALE GENOMIC DNA]</scope>
    <source>
        <strain evidence="2 3">CIB</strain>
    </source>
</reference>
<dbReference type="AlphaFoldDB" id="A0A364LDH9"/>
<feature type="chain" id="PRO_5039544855" evidence="1">
    <location>
        <begin position="21"/>
        <end position="329"/>
    </location>
</feature>
<protein>
    <submittedName>
        <fullName evidence="2">Uncharacterized protein</fullName>
    </submittedName>
</protein>
<dbReference type="PANTHER" id="PTHR42972:SF8">
    <property type="entry name" value="POLYHYDROXYBUTYRATE DEPOLYMERASE"/>
    <property type="match status" value="1"/>
</dbReference>
<dbReference type="Proteomes" id="UP000249363">
    <property type="component" value="Unassembled WGS sequence"/>
</dbReference>
<evidence type="ECO:0000313" key="2">
    <source>
        <dbReference type="EMBL" id="RAO73868.1"/>
    </source>
</evidence>
<proteinExistence type="predicted"/>
<dbReference type="STRING" id="1196081.A0A364LDH9"/>
<keyword evidence="3" id="KW-1185">Reference proteome</keyword>
<sequence>MNDFLYLLDILAVLASLAPAQNSLGAYNVDPDLVSISGFSSGGFMTVQLGVAYSDVFNVGFGVFAGGPYDCARDQNAFDKCMSNEIPSIDIPIANMKAWSGNEIAEATNLMYRKVYMQTGSADVVIGSNVMGQLKDQLQKFTDPDNVIYVTTSGAAHTFPTDLNGHDDNPCDKSESPYLSNCGYDGAGAVLDWLYGALNPRNTGSLSGRVISFSQTGLYGAPGMDDTAYLYLPASCQSSSTVCKLHTVLHGCTQGYGMIGDKFVNNTGYKQWADTNDIIILFPQAVADNTVHKVWDGTPRNNSLGCWDWIGQYGNNTDQIGGELSFNYD</sequence>
<dbReference type="EMBL" id="MIKG01000027">
    <property type="protein sequence ID" value="RAO73868.1"/>
    <property type="molecule type" value="Genomic_DNA"/>
</dbReference>
<dbReference type="PANTHER" id="PTHR42972">
    <property type="entry name" value="TOL-PAL SYSTEM PROTEIN TOLB"/>
    <property type="match status" value="1"/>
</dbReference>
<gene>
    <name evidence="2" type="ORF">BHQ10_009880</name>
</gene>
<dbReference type="Gene3D" id="3.40.50.1820">
    <property type="entry name" value="alpha/beta hydrolase"/>
    <property type="match status" value="2"/>
</dbReference>
<keyword evidence="1" id="KW-0732">Signal</keyword>
<dbReference type="SUPFAM" id="SSF53474">
    <property type="entry name" value="alpha/beta-Hydrolases"/>
    <property type="match status" value="1"/>
</dbReference>
<organism evidence="2 3">
    <name type="scientific">Talaromyces amestolkiae</name>
    <dbReference type="NCBI Taxonomy" id="1196081"/>
    <lineage>
        <taxon>Eukaryota</taxon>
        <taxon>Fungi</taxon>
        <taxon>Dikarya</taxon>
        <taxon>Ascomycota</taxon>
        <taxon>Pezizomycotina</taxon>
        <taxon>Eurotiomycetes</taxon>
        <taxon>Eurotiomycetidae</taxon>
        <taxon>Eurotiales</taxon>
        <taxon>Trichocomaceae</taxon>
        <taxon>Talaromyces</taxon>
        <taxon>Talaromyces sect. Talaromyces</taxon>
    </lineage>
</organism>
<accession>A0A364LDH9</accession>